<evidence type="ECO:0000313" key="2">
    <source>
        <dbReference type="Proteomes" id="UP001057402"/>
    </source>
</evidence>
<comment type="caution">
    <text evidence="1">The sequence shown here is derived from an EMBL/GenBank/DDBJ whole genome shotgun (WGS) entry which is preliminary data.</text>
</comment>
<accession>A0ACB9MRG5</accession>
<name>A0ACB9MRG5_9MYRT</name>
<proteinExistence type="predicted"/>
<reference evidence="2" key="1">
    <citation type="journal article" date="2023" name="Front. Plant Sci.">
        <title>Chromosomal-level genome assembly of Melastoma candidum provides insights into trichome evolution.</title>
        <authorList>
            <person name="Zhong Y."/>
            <person name="Wu W."/>
            <person name="Sun C."/>
            <person name="Zou P."/>
            <person name="Liu Y."/>
            <person name="Dai S."/>
            <person name="Zhou R."/>
        </authorList>
    </citation>
    <scope>NUCLEOTIDE SEQUENCE [LARGE SCALE GENOMIC DNA]</scope>
</reference>
<dbReference type="EMBL" id="CM042888">
    <property type="protein sequence ID" value="KAI4326177.1"/>
    <property type="molecule type" value="Genomic_DNA"/>
</dbReference>
<sequence length="153" mass="17263">MDDEGSSGSRDDWKMIDGHDGHPAGNPSISGQKKRGRKAHGDAIVDAMLEIAAASRMRANAILRNEYHFSISKCIKLLDEMHGVDQNIYLHALELFENSTARECVNCVTFWVSFMKGTKRWGNMVLSKNWKLKQEMVWEGSSESFCNRKTIPG</sequence>
<protein>
    <submittedName>
        <fullName evidence="1">Uncharacterized protein</fullName>
    </submittedName>
</protein>
<evidence type="ECO:0000313" key="1">
    <source>
        <dbReference type="EMBL" id="KAI4326177.1"/>
    </source>
</evidence>
<gene>
    <name evidence="1" type="ORF">MLD38_031515</name>
</gene>
<dbReference type="Proteomes" id="UP001057402">
    <property type="component" value="Chromosome 9"/>
</dbReference>
<keyword evidence="2" id="KW-1185">Reference proteome</keyword>
<organism evidence="1 2">
    <name type="scientific">Melastoma candidum</name>
    <dbReference type="NCBI Taxonomy" id="119954"/>
    <lineage>
        <taxon>Eukaryota</taxon>
        <taxon>Viridiplantae</taxon>
        <taxon>Streptophyta</taxon>
        <taxon>Embryophyta</taxon>
        <taxon>Tracheophyta</taxon>
        <taxon>Spermatophyta</taxon>
        <taxon>Magnoliopsida</taxon>
        <taxon>eudicotyledons</taxon>
        <taxon>Gunneridae</taxon>
        <taxon>Pentapetalae</taxon>
        <taxon>rosids</taxon>
        <taxon>malvids</taxon>
        <taxon>Myrtales</taxon>
        <taxon>Melastomataceae</taxon>
        <taxon>Melastomatoideae</taxon>
        <taxon>Melastomateae</taxon>
        <taxon>Melastoma</taxon>
    </lineage>
</organism>